<feature type="region of interest" description="Disordered" evidence="1">
    <location>
        <begin position="226"/>
        <end position="387"/>
    </location>
</feature>
<dbReference type="AlphaFoldDB" id="J1HN10"/>
<feature type="compositionally biased region" description="Low complexity" evidence="1">
    <location>
        <begin position="325"/>
        <end position="353"/>
    </location>
</feature>
<proteinExistence type="predicted"/>
<protein>
    <submittedName>
        <fullName evidence="2">Uncharacterized protein</fullName>
    </submittedName>
</protein>
<feature type="compositionally biased region" description="Basic and acidic residues" evidence="1">
    <location>
        <begin position="226"/>
        <end position="256"/>
    </location>
</feature>
<evidence type="ECO:0000256" key="1">
    <source>
        <dbReference type="SAM" id="MobiDB-lite"/>
    </source>
</evidence>
<dbReference type="OrthoDB" id="9808993at2"/>
<dbReference type="eggNOG" id="COG4339">
    <property type="taxonomic scope" value="Bacteria"/>
</dbReference>
<feature type="compositionally biased region" description="Low complexity" evidence="1">
    <location>
        <begin position="261"/>
        <end position="277"/>
    </location>
</feature>
<sequence>MGVIDAPQWLLPAYVRSVRALGASAPVEDIGQSGRALIEMWSSPDRHFHNLKHAINMLARVDELADESHDPDMIRMATWYHGCVFSSASEQTYRRNGGEDEVASAAYAAGDLHGLGLPDATVDRICALILNLKHHSLPHNDIDALALNDADLGALAVEPQQYKRYRRMVREEYAHIPVEDYLRARLTIITRLLDREMLFSSPLGQRWERPARQNLQAEKQRLTDELARLRPDGADEADSAGRTDRSDGADSTDRADGAGINNANAPGSRASAGGSAPMQKPREAMSPAPRRTSGANRDGQDQHVERTGGRNDPSDRGRRPPRTRSASGSPIPFPASASPRRSPTSASSPRTPAGGVDVADIPPSFPPRGRSRPISPISRGDDEDLGHTTSMESCAADLDRLLASRRLVIKGDQTVDRAALVEAERAKLAERLRLRTEAAKALRETRTGEIAPVTAPLVEDGAGDL</sequence>
<name>J1HN10_9ACTO</name>
<dbReference type="RefSeq" id="WP_008730125.1">
    <property type="nucleotide sequence ID" value="NZ_AKFT01000037.1"/>
</dbReference>
<dbReference type="Proteomes" id="UP000002941">
    <property type="component" value="Unassembled WGS sequence"/>
</dbReference>
<dbReference type="Gene3D" id="1.10.3210.10">
    <property type="entry name" value="Hypothetical protein af1432"/>
    <property type="match status" value="1"/>
</dbReference>
<dbReference type="PANTHER" id="PTHR21174">
    <property type="match status" value="1"/>
</dbReference>
<feature type="compositionally biased region" description="Basic and acidic residues" evidence="1">
    <location>
        <begin position="298"/>
        <end position="318"/>
    </location>
</feature>
<organism evidence="2 3">
    <name type="scientific">Actinomyces massiliensis F0489</name>
    <dbReference type="NCBI Taxonomy" id="1125718"/>
    <lineage>
        <taxon>Bacteria</taxon>
        <taxon>Bacillati</taxon>
        <taxon>Actinomycetota</taxon>
        <taxon>Actinomycetes</taxon>
        <taxon>Actinomycetales</taxon>
        <taxon>Actinomycetaceae</taxon>
        <taxon>Actinomyces</taxon>
    </lineage>
</organism>
<dbReference type="SUPFAM" id="SSF109604">
    <property type="entry name" value="HD-domain/PDEase-like"/>
    <property type="match status" value="1"/>
</dbReference>
<dbReference type="PANTHER" id="PTHR21174:SF0">
    <property type="entry name" value="HD PHOSPHOHYDROLASE FAMILY PROTEIN-RELATED"/>
    <property type="match status" value="1"/>
</dbReference>
<evidence type="ECO:0000313" key="3">
    <source>
        <dbReference type="Proteomes" id="UP000002941"/>
    </source>
</evidence>
<evidence type="ECO:0000313" key="2">
    <source>
        <dbReference type="EMBL" id="EJF46983.1"/>
    </source>
</evidence>
<dbReference type="EMBL" id="AKFT01000037">
    <property type="protein sequence ID" value="EJF46983.1"/>
    <property type="molecule type" value="Genomic_DNA"/>
</dbReference>
<dbReference type="InterPro" id="IPR009218">
    <property type="entry name" value="HD_phosphohydro"/>
</dbReference>
<accession>J1HN10</accession>
<dbReference type="PATRIC" id="fig|1125718.3.peg.580"/>
<keyword evidence="3" id="KW-1185">Reference proteome</keyword>
<gene>
    <name evidence="2" type="ORF">HMPREF1318_2388</name>
</gene>
<reference evidence="2 3" key="1">
    <citation type="submission" date="2012-05" db="EMBL/GenBank/DDBJ databases">
        <authorList>
            <person name="Harkins D.M."/>
            <person name="Madupu R."/>
            <person name="Durkin A.S."/>
            <person name="Torralba M."/>
            <person name="Methe B."/>
            <person name="Sutton G.G."/>
            <person name="Nelson K.E."/>
        </authorList>
    </citation>
    <scope>NUCLEOTIDE SEQUENCE [LARGE SCALE GENOMIC DNA]</scope>
    <source>
        <strain evidence="2 3">F0489</strain>
    </source>
</reference>
<comment type="caution">
    <text evidence="2">The sequence shown here is derived from an EMBL/GenBank/DDBJ whole genome shotgun (WGS) entry which is preliminary data.</text>
</comment>